<feature type="region of interest" description="Disordered" evidence="1">
    <location>
        <begin position="1"/>
        <end position="37"/>
    </location>
</feature>
<protein>
    <submittedName>
        <fullName evidence="2">Uncharacterized protein</fullName>
    </submittedName>
</protein>
<accession>A0A6H5HDU5</accession>
<name>A0A6H5HDU5_9HEMI</name>
<evidence type="ECO:0000313" key="2">
    <source>
        <dbReference type="EMBL" id="CAB0015177.1"/>
    </source>
</evidence>
<evidence type="ECO:0000256" key="1">
    <source>
        <dbReference type="SAM" id="MobiDB-lite"/>
    </source>
</evidence>
<proteinExistence type="predicted"/>
<sequence length="112" mass="12464">MKEPRVASDVERATNKEKRSLMNRTTEEGKFPSMSLSASRPSMSCLSYTPHFHVSFRLALLGKLQFDIAYAPGEDLPIQTSFSPERRRIITTASRDEIATGVPFGPFVVTGN</sequence>
<dbReference type="Proteomes" id="UP000479000">
    <property type="component" value="Unassembled WGS sequence"/>
</dbReference>
<gene>
    <name evidence="2" type="ORF">NTEN_LOCUS19539</name>
</gene>
<feature type="compositionally biased region" description="Basic and acidic residues" evidence="1">
    <location>
        <begin position="1"/>
        <end position="30"/>
    </location>
</feature>
<keyword evidence="3" id="KW-1185">Reference proteome</keyword>
<dbReference type="AlphaFoldDB" id="A0A6H5HDU5"/>
<dbReference type="EMBL" id="CADCXU010028734">
    <property type="protein sequence ID" value="CAB0015177.1"/>
    <property type="molecule type" value="Genomic_DNA"/>
</dbReference>
<organism evidence="2 3">
    <name type="scientific">Nesidiocoris tenuis</name>
    <dbReference type="NCBI Taxonomy" id="355587"/>
    <lineage>
        <taxon>Eukaryota</taxon>
        <taxon>Metazoa</taxon>
        <taxon>Ecdysozoa</taxon>
        <taxon>Arthropoda</taxon>
        <taxon>Hexapoda</taxon>
        <taxon>Insecta</taxon>
        <taxon>Pterygota</taxon>
        <taxon>Neoptera</taxon>
        <taxon>Paraneoptera</taxon>
        <taxon>Hemiptera</taxon>
        <taxon>Heteroptera</taxon>
        <taxon>Panheteroptera</taxon>
        <taxon>Cimicomorpha</taxon>
        <taxon>Miridae</taxon>
        <taxon>Dicyphina</taxon>
        <taxon>Nesidiocoris</taxon>
    </lineage>
</organism>
<feature type="non-terminal residue" evidence="2">
    <location>
        <position position="112"/>
    </location>
</feature>
<reference evidence="2 3" key="1">
    <citation type="submission" date="2020-02" db="EMBL/GenBank/DDBJ databases">
        <authorList>
            <person name="Ferguson B K."/>
        </authorList>
    </citation>
    <scope>NUCLEOTIDE SEQUENCE [LARGE SCALE GENOMIC DNA]</scope>
</reference>
<evidence type="ECO:0000313" key="3">
    <source>
        <dbReference type="Proteomes" id="UP000479000"/>
    </source>
</evidence>